<evidence type="ECO:0000256" key="1">
    <source>
        <dbReference type="ARBA" id="ARBA00004123"/>
    </source>
</evidence>
<reference evidence="7 8" key="1">
    <citation type="journal article" date="2023" name="Elife">
        <title>Identification of key yeast species and microbe-microbe interactions impacting larval growth of Drosophila in the wild.</title>
        <authorList>
            <person name="Mure A."/>
            <person name="Sugiura Y."/>
            <person name="Maeda R."/>
            <person name="Honda K."/>
            <person name="Sakurai N."/>
            <person name="Takahashi Y."/>
            <person name="Watada M."/>
            <person name="Katoh T."/>
            <person name="Gotoh A."/>
            <person name="Gotoh Y."/>
            <person name="Taniguchi I."/>
            <person name="Nakamura K."/>
            <person name="Hayashi T."/>
            <person name="Katayama T."/>
            <person name="Uemura T."/>
            <person name="Hattori Y."/>
        </authorList>
    </citation>
    <scope>NUCLEOTIDE SEQUENCE [LARGE SCALE GENOMIC DNA]</scope>
    <source>
        <strain evidence="7 8">PK-24</strain>
    </source>
</reference>
<evidence type="ECO:0000256" key="3">
    <source>
        <dbReference type="ARBA" id="ARBA00022574"/>
    </source>
</evidence>
<evidence type="ECO:0000313" key="7">
    <source>
        <dbReference type="EMBL" id="GMM45820.1"/>
    </source>
</evidence>
<evidence type="ECO:0000256" key="6">
    <source>
        <dbReference type="PROSITE-ProRule" id="PRU00221"/>
    </source>
</evidence>
<keyword evidence="5" id="KW-0539">Nucleus</keyword>
<evidence type="ECO:0000256" key="5">
    <source>
        <dbReference type="ARBA" id="ARBA00023242"/>
    </source>
</evidence>
<dbReference type="SUPFAM" id="SSF50998">
    <property type="entry name" value="Quinoprotein alcohol dehydrogenase-like"/>
    <property type="match status" value="1"/>
</dbReference>
<evidence type="ECO:0000256" key="4">
    <source>
        <dbReference type="ARBA" id="ARBA00022737"/>
    </source>
</evidence>
<dbReference type="InterPro" id="IPR037867">
    <property type="entry name" value="Swd2/WDR82"/>
</dbReference>
<name>A0AAV5R2Z2_PICKL</name>
<keyword evidence="3 6" id="KW-0853">WD repeat</keyword>
<keyword evidence="8" id="KW-1185">Reference proteome</keyword>
<dbReference type="EMBL" id="BTGB01000003">
    <property type="protein sequence ID" value="GMM45820.1"/>
    <property type="molecule type" value="Genomic_DNA"/>
</dbReference>
<gene>
    <name evidence="7" type="ORF">DAPK24_023950</name>
</gene>
<dbReference type="InterPro" id="IPR001680">
    <property type="entry name" value="WD40_rpt"/>
</dbReference>
<evidence type="ECO:0000313" key="8">
    <source>
        <dbReference type="Proteomes" id="UP001378960"/>
    </source>
</evidence>
<dbReference type="GO" id="GO:0003682">
    <property type="term" value="F:chromatin binding"/>
    <property type="evidence" value="ECO:0007669"/>
    <property type="project" value="TreeGrafter"/>
</dbReference>
<dbReference type="Gene3D" id="2.130.10.10">
    <property type="entry name" value="YVTN repeat-like/Quinoprotein amine dehydrogenase"/>
    <property type="match status" value="1"/>
</dbReference>
<dbReference type="Proteomes" id="UP001378960">
    <property type="component" value="Unassembled WGS sequence"/>
</dbReference>
<evidence type="ECO:0000256" key="2">
    <source>
        <dbReference type="ARBA" id="ARBA00005616"/>
    </source>
</evidence>
<organism evidence="7 8">
    <name type="scientific">Pichia kluyveri</name>
    <name type="common">Yeast</name>
    <dbReference type="NCBI Taxonomy" id="36015"/>
    <lineage>
        <taxon>Eukaryota</taxon>
        <taxon>Fungi</taxon>
        <taxon>Dikarya</taxon>
        <taxon>Ascomycota</taxon>
        <taxon>Saccharomycotina</taxon>
        <taxon>Pichiomycetes</taxon>
        <taxon>Pichiales</taxon>
        <taxon>Pichiaceae</taxon>
        <taxon>Pichia</taxon>
    </lineage>
</organism>
<dbReference type="PANTHER" id="PTHR19861:SF0">
    <property type="entry name" value="WD REPEAT-CONTAINING PROTEIN 82"/>
    <property type="match status" value="1"/>
</dbReference>
<dbReference type="GO" id="GO:0016070">
    <property type="term" value="P:RNA metabolic process"/>
    <property type="evidence" value="ECO:0007669"/>
    <property type="project" value="UniProtKB-ARBA"/>
</dbReference>
<dbReference type="GO" id="GO:0048188">
    <property type="term" value="C:Set1C/COMPASS complex"/>
    <property type="evidence" value="ECO:0007669"/>
    <property type="project" value="TreeGrafter"/>
</dbReference>
<dbReference type="PROSITE" id="PS50082">
    <property type="entry name" value="WD_REPEATS_2"/>
    <property type="match status" value="1"/>
</dbReference>
<dbReference type="AlphaFoldDB" id="A0AAV5R2Z2"/>
<proteinExistence type="inferred from homology"/>
<comment type="similarity">
    <text evidence="2">Belongs to the WD repeat SWD2 family.</text>
</comment>
<comment type="caution">
    <text evidence="7">The sequence shown here is derived from an EMBL/GenBank/DDBJ whole genome shotgun (WGS) entry which is preliminary data.</text>
</comment>
<accession>A0AAV5R2Z2</accession>
<dbReference type="PANTHER" id="PTHR19861">
    <property type="entry name" value="WD40 REPEAT PROTEIN SWD2"/>
    <property type="match status" value="1"/>
</dbReference>
<keyword evidence="4" id="KW-0677">Repeat</keyword>
<dbReference type="InterPro" id="IPR011047">
    <property type="entry name" value="Quinoprotein_ADH-like_sf"/>
</dbReference>
<dbReference type="InterPro" id="IPR015943">
    <property type="entry name" value="WD40/YVTN_repeat-like_dom_sf"/>
</dbReference>
<sequence length="334" mass="36767">MQITPQRTIPIETSLPLSSIHTSHNGLYSLASAPDRVLLLDNSRGKIVKTIMSKKYGASNAIFTLRQSLSSSKSTLPTSCIVSSCSINNESSISSHALRLLDISTDSFQRYFNGHKGQIISLLPSNNSLFGMDLFYSSSIDGTVKSWDSRIGNPLNSLSTNCSIPVIELDTSGTLLALYNNFTKTISILPLETFPKSIISEFSIPNLHQNEIVESLKWLSNGLLIINGKYTKLILNTFNGTIHTLNFQSNIEIISDDLFRSSSIDVSPNEDTVFLSDNGIISWDISTISISSTISKKIEPNYHQLLSSRIISTNPIQSSIITADNDITYSIIDY</sequence>
<comment type="subcellular location">
    <subcellularLocation>
        <location evidence="1">Nucleus</location>
    </subcellularLocation>
</comment>
<protein>
    <submittedName>
        <fullName evidence="7">WD-repeat containing protein</fullName>
    </submittedName>
</protein>
<feature type="repeat" description="WD" evidence="6">
    <location>
        <begin position="112"/>
        <end position="157"/>
    </location>
</feature>